<dbReference type="InterPro" id="IPR043724">
    <property type="entry name" value="DUF5666"/>
</dbReference>
<dbReference type="RefSeq" id="WP_251778039.1">
    <property type="nucleotide sequence ID" value="NZ_JAMKFE010000005.1"/>
</dbReference>
<evidence type="ECO:0000313" key="3">
    <source>
        <dbReference type="Proteomes" id="UP001165541"/>
    </source>
</evidence>
<protein>
    <submittedName>
        <fullName evidence="2">DUF5666 domain-containing protein</fullName>
    </submittedName>
</protein>
<gene>
    <name evidence="2" type="ORF">M8A51_09835</name>
</gene>
<proteinExistence type="predicted"/>
<dbReference type="Proteomes" id="UP001165541">
    <property type="component" value="Unassembled WGS sequence"/>
</dbReference>
<sequence>MIVDGEEYEDDGVTPMTELTWGQLTATTARLGHFAEIGFDRDGSVLRARSIRLDAAVAGPVDSVDADAQTLQALGLTVVVNTSPATGPVTVFAGVSGLSDLAAGDLVEVHGVPRWNAQTSRYDVQAGRIEKLTAALSAYRLSGVVQGLQTGASGPTFTLGGLTIDAAGASVLPSGQALENGRRVIVWTAAAPVSGSLQATGIRVIVREEGSSSAPARLGGVVGRLDTGAKTFDVAGVTVTYDGAQVTPPVRPLENGAYVLVRGRYADDGSFVADHVKLRRPSQDDDDLEVRLEGAISDYASDASFLVRGIEVDASGVNARPGCGSQPLANGRRVEVEGEIRAGGSSGSVVRATKLSCVTTP</sequence>
<dbReference type="Pfam" id="PF18914">
    <property type="entry name" value="DUF5666"/>
    <property type="match status" value="3"/>
</dbReference>
<feature type="domain" description="DUF5666" evidence="1">
    <location>
        <begin position="293"/>
        <end position="345"/>
    </location>
</feature>
<feature type="domain" description="DUF5666" evidence="1">
    <location>
        <begin position="220"/>
        <end position="277"/>
    </location>
</feature>
<feature type="domain" description="DUF5666" evidence="1">
    <location>
        <begin position="59"/>
        <end position="114"/>
    </location>
</feature>
<organism evidence="2 3">
    <name type="scientific">Caldimonas mangrovi</name>
    <dbReference type="NCBI Taxonomy" id="2944811"/>
    <lineage>
        <taxon>Bacteria</taxon>
        <taxon>Pseudomonadati</taxon>
        <taxon>Pseudomonadota</taxon>
        <taxon>Betaproteobacteria</taxon>
        <taxon>Burkholderiales</taxon>
        <taxon>Sphaerotilaceae</taxon>
        <taxon>Caldimonas</taxon>
    </lineage>
</organism>
<name>A0ABT0YNJ8_9BURK</name>
<accession>A0ABT0YNJ8</accession>
<dbReference type="EMBL" id="JAMKFE010000005">
    <property type="protein sequence ID" value="MCM5679832.1"/>
    <property type="molecule type" value="Genomic_DNA"/>
</dbReference>
<evidence type="ECO:0000259" key="1">
    <source>
        <dbReference type="Pfam" id="PF18914"/>
    </source>
</evidence>
<reference evidence="2" key="1">
    <citation type="submission" date="2022-05" db="EMBL/GenBank/DDBJ databases">
        <title>Schlegelella sp. nov., isolated from mangrove soil.</title>
        <authorList>
            <person name="Liu Y."/>
            <person name="Ge X."/>
            <person name="Liu W."/>
        </authorList>
    </citation>
    <scope>NUCLEOTIDE SEQUENCE</scope>
    <source>
        <strain evidence="2">S2-27</strain>
    </source>
</reference>
<evidence type="ECO:0000313" key="2">
    <source>
        <dbReference type="EMBL" id="MCM5679832.1"/>
    </source>
</evidence>
<keyword evidence="3" id="KW-1185">Reference proteome</keyword>
<comment type="caution">
    <text evidence="2">The sequence shown here is derived from an EMBL/GenBank/DDBJ whole genome shotgun (WGS) entry which is preliminary data.</text>
</comment>